<feature type="domain" description="C-CAP/cofactor C-like" evidence="7">
    <location>
        <begin position="289"/>
        <end position="441"/>
    </location>
</feature>
<keyword evidence="6" id="KW-0206">Cytoskeleton</keyword>
<dbReference type="InterPro" id="IPR017901">
    <property type="entry name" value="C-CAP_CF_C-like"/>
</dbReference>
<proteinExistence type="inferred from homology"/>
<reference evidence="8 9" key="1">
    <citation type="submission" date="2019-09" db="EMBL/GenBank/DDBJ databases">
        <title>A chromosome-level genome assembly of the Chinese tupelo Nyssa sinensis.</title>
        <authorList>
            <person name="Yang X."/>
            <person name="Kang M."/>
            <person name="Yang Y."/>
            <person name="Xiong H."/>
            <person name="Wang M."/>
            <person name="Zhang Z."/>
            <person name="Wang Z."/>
            <person name="Wu H."/>
            <person name="Ma T."/>
            <person name="Liu J."/>
            <person name="Xi Z."/>
        </authorList>
    </citation>
    <scope>NUCLEOTIDE SEQUENCE [LARGE SCALE GENOMIC DNA]</scope>
    <source>
        <strain evidence="8">J267</strain>
        <tissue evidence="8">Leaf</tissue>
    </source>
</reference>
<dbReference type="SMART" id="SM00673">
    <property type="entry name" value="CARP"/>
    <property type="match status" value="2"/>
</dbReference>
<comment type="similarity">
    <text evidence="3">Belongs to the TBCC family.</text>
</comment>
<accession>A0A5J4ZKX1</accession>
<evidence type="ECO:0000256" key="3">
    <source>
        <dbReference type="ARBA" id="ARBA00008848"/>
    </source>
</evidence>
<evidence type="ECO:0000313" key="9">
    <source>
        <dbReference type="Proteomes" id="UP000325577"/>
    </source>
</evidence>
<dbReference type="GO" id="GO:0000922">
    <property type="term" value="C:spindle pole"/>
    <property type="evidence" value="ECO:0007669"/>
    <property type="project" value="UniProtKB-SubCell"/>
</dbReference>
<dbReference type="Pfam" id="PF07986">
    <property type="entry name" value="TBCC"/>
    <property type="match status" value="1"/>
</dbReference>
<dbReference type="SUPFAM" id="SSF69340">
    <property type="entry name" value="C-terminal domain of adenylylcyclase associated protein"/>
    <property type="match status" value="1"/>
</dbReference>
<dbReference type="InterPro" id="IPR039589">
    <property type="entry name" value="TBCC1"/>
</dbReference>
<dbReference type="InterPro" id="IPR012945">
    <property type="entry name" value="Tubulin-bd_cofactor_C_dom"/>
</dbReference>
<organism evidence="8 9">
    <name type="scientific">Nyssa sinensis</name>
    <dbReference type="NCBI Taxonomy" id="561372"/>
    <lineage>
        <taxon>Eukaryota</taxon>
        <taxon>Viridiplantae</taxon>
        <taxon>Streptophyta</taxon>
        <taxon>Embryophyta</taxon>
        <taxon>Tracheophyta</taxon>
        <taxon>Spermatophyta</taxon>
        <taxon>Magnoliopsida</taxon>
        <taxon>eudicotyledons</taxon>
        <taxon>Gunneridae</taxon>
        <taxon>Pentapetalae</taxon>
        <taxon>asterids</taxon>
        <taxon>Cornales</taxon>
        <taxon>Nyssaceae</taxon>
        <taxon>Nyssa</taxon>
    </lineage>
</organism>
<dbReference type="EMBL" id="CM018050">
    <property type="protein sequence ID" value="KAA8518248.1"/>
    <property type="molecule type" value="Genomic_DNA"/>
</dbReference>
<dbReference type="OrthoDB" id="427777at2759"/>
<dbReference type="InterPro" id="IPR006599">
    <property type="entry name" value="CARP_motif"/>
</dbReference>
<dbReference type="AlphaFoldDB" id="A0A5J4ZKX1"/>
<evidence type="ECO:0000313" key="8">
    <source>
        <dbReference type="EMBL" id="KAA8518248.1"/>
    </source>
</evidence>
<dbReference type="InterPro" id="IPR036223">
    <property type="entry name" value="CAP_C_sf"/>
</dbReference>
<keyword evidence="5" id="KW-0963">Cytoplasm</keyword>
<gene>
    <name evidence="8" type="ORF">F0562_015869</name>
</gene>
<dbReference type="Proteomes" id="UP000325577">
    <property type="component" value="Linkage Group LG7"/>
</dbReference>
<evidence type="ECO:0000256" key="2">
    <source>
        <dbReference type="ARBA" id="ARBA00004647"/>
    </source>
</evidence>
<keyword evidence="9" id="KW-1185">Reference proteome</keyword>
<name>A0A5J4ZKX1_9ASTE</name>
<dbReference type="InterPro" id="IPR016098">
    <property type="entry name" value="CAP/MinC_C"/>
</dbReference>
<evidence type="ECO:0000259" key="7">
    <source>
        <dbReference type="PROSITE" id="PS51329"/>
    </source>
</evidence>
<evidence type="ECO:0000256" key="6">
    <source>
        <dbReference type="ARBA" id="ARBA00023212"/>
    </source>
</evidence>
<evidence type="ECO:0000256" key="5">
    <source>
        <dbReference type="ARBA" id="ARBA00022490"/>
    </source>
</evidence>
<dbReference type="PANTHER" id="PTHR16052">
    <property type="entry name" value="TBCC DOMAIN-CONTAINING PROTEIN 1"/>
    <property type="match status" value="1"/>
</dbReference>
<evidence type="ECO:0000256" key="4">
    <source>
        <dbReference type="ARBA" id="ARBA00017559"/>
    </source>
</evidence>
<comment type="subcellular location">
    <subcellularLocation>
        <location evidence="1">Cytoplasm</location>
        <location evidence="1">Cytoskeleton</location>
        <location evidence="1">Microtubule organizing center</location>
        <location evidence="1">Centrosome</location>
    </subcellularLocation>
    <subcellularLocation>
        <location evidence="2">Cytoplasm</location>
        <location evidence="2">Cytoskeleton</location>
        <location evidence="2">Spindle pole</location>
    </subcellularLocation>
</comment>
<sequence length="571" mass="63017">MTDCIEPSTPSTSSTSTREAVYIHPRREPFEHGLIPIPKLIFTDGTQTLAPIKDKLVQLSTQSPTDRVDSLAISEALQISPDHARLIVDTLASVLHSDSDPLVSAKSSEIDSVGADVYDLILFLYVQSYKRLLPRTHKDSAAVADVWPSTSAFDGILSTLSPLQLVRSNSRRFMPSQVDEEAHQLSYLQKHLGNILFLLSDSVEGEGEEESLVLTIEKFEHLEFLIYFGEKGSERIPLTQAAPFFANSDPDMPAVPVPAAQVHDWLLQNIASALEHISERVSVKENGPPSVSDQDVLMTDAGASSIKASTNARGPSFIEGISKSSYLKQASDFIGSSVKVVNCHDSVIYILAPLRYATIYGCSDATIVLGAVGKAVRVEHCERVHVIMAAKRICIVNCRECVFYLGVNQRPLIVGDNHKLQVAPYNTFYSQLEEHMAEVGIEATINRWDEPVSLGVVDPHDSLSHPAGVSDVQAESAALLDPDQFTNFLIPNWFGGESSGSTEVNPFRLPDVYMASQQRNHNNLGEIKQILRETQLEESRKRELSSALHLYFKDWLYASGNVRQLYCLQGD</sequence>
<dbReference type="Gene3D" id="2.160.20.70">
    <property type="match status" value="1"/>
</dbReference>
<dbReference type="PANTHER" id="PTHR16052:SF0">
    <property type="entry name" value="TBCC DOMAIN-CONTAINING PROTEIN 1"/>
    <property type="match status" value="1"/>
</dbReference>
<evidence type="ECO:0000256" key="1">
    <source>
        <dbReference type="ARBA" id="ARBA00004300"/>
    </source>
</evidence>
<dbReference type="PROSITE" id="PS51329">
    <property type="entry name" value="C_CAP_COFACTOR_C"/>
    <property type="match status" value="1"/>
</dbReference>
<protein>
    <recommendedName>
        <fullName evidence="4">TBCC domain-containing protein 1</fullName>
    </recommendedName>
</protein>